<evidence type="ECO:0000313" key="2">
    <source>
        <dbReference type="EMBL" id="GAG43869.1"/>
    </source>
</evidence>
<reference evidence="2" key="1">
    <citation type="journal article" date="2014" name="Front. Microbiol.">
        <title>High frequency of phylogenetically diverse reductive dehalogenase-homologous genes in deep subseafloor sedimentary metagenomes.</title>
        <authorList>
            <person name="Kawai M."/>
            <person name="Futagami T."/>
            <person name="Toyoda A."/>
            <person name="Takaki Y."/>
            <person name="Nishi S."/>
            <person name="Hori S."/>
            <person name="Arai W."/>
            <person name="Tsubouchi T."/>
            <person name="Morono Y."/>
            <person name="Uchiyama I."/>
            <person name="Ito T."/>
            <person name="Fujiyama A."/>
            <person name="Inagaki F."/>
            <person name="Takami H."/>
        </authorList>
    </citation>
    <scope>NUCLEOTIDE SEQUENCE</scope>
    <source>
        <strain evidence="2">Expedition CK06-06</strain>
    </source>
</reference>
<feature type="non-terminal residue" evidence="2">
    <location>
        <position position="1"/>
    </location>
</feature>
<protein>
    <submittedName>
        <fullName evidence="2">Uncharacterized protein</fullName>
    </submittedName>
</protein>
<feature type="region of interest" description="Disordered" evidence="1">
    <location>
        <begin position="85"/>
        <end position="121"/>
    </location>
</feature>
<gene>
    <name evidence="2" type="ORF">S01H1_84715</name>
</gene>
<dbReference type="EMBL" id="BARS01057916">
    <property type="protein sequence ID" value="GAG43869.1"/>
    <property type="molecule type" value="Genomic_DNA"/>
</dbReference>
<feature type="region of interest" description="Disordered" evidence="1">
    <location>
        <begin position="1"/>
        <end position="48"/>
    </location>
</feature>
<evidence type="ECO:0000256" key="1">
    <source>
        <dbReference type="SAM" id="MobiDB-lite"/>
    </source>
</evidence>
<sequence>AVAGYTANGTLPTPPIDATAFDIDPDDYPERDAPTGFDDPTFEPPPPLRSVPYVPVVAPVVLPGQPTALAPAWRGTRDNLAASAERVRSSRMNSDSVAVTGDTGTGRGVPRIGLAAPSAAL</sequence>
<name>X0XL23_9ZZZZ</name>
<accession>X0XL23</accession>
<feature type="non-terminal residue" evidence="2">
    <location>
        <position position="121"/>
    </location>
</feature>
<proteinExistence type="predicted"/>
<organism evidence="2">
    <name type="scientific">marine sediment metagenome</name>
    <dbReference type="NCBI Taxonomy" id="412755"/>
    <lineage>
        <taxon>unclassified sequences</taxon>
        <taxon>metagenomes</taxon>
        <taxon>ecological metagenomes</taxon>
    </lineage>
</organism>
<dbReference type="AlphaFoldDB" id="X0XL23"/>
<comment type="caution">
    <text evidence="2">The sequence shown here is derived from an EMBL/GenBank/DDBJ whole genome shotgun (WGS) entry which is preliminary data.</text>
</comment>